<comment type="caution">
    <text evidence="1">The sequence shown here is derived from an EMBL/GenBank/DDBJ whole genome shotgun (WGS) entry which is preliminary data.</text>
</comment>
<accession>A0A101RKX2</accession>
<dbReference type="RefSeq" id="WP_059211741.1">
    <property type="nucleotide sequence ID" value="NZ_KQ948685.1"/>
</dbReference>
<evidence type="ECO:0000313" key="2">
    <source>
        <dbReference type="Proteomes" id="UP000053669"/>
    </source>
</evidence>
<dbReference type="Proteomes" id="UP000053669">
    <property type="component" value="Unassembled WGS sequence"/>
</dbReference>
<dbReference type="EMBL" id="LMWU01000077">
    <property type="protein sequence ID" value="KUN57202.1"/>
    <property type="molecule type" value="Genomic_DNA"/>
</dbReference>
<proteinExistence type="predicted"/>
<reference evidence="1 2" key="1">
    <citation type="submission" date="2015-10" db="EMBL/GenBank/DDBJ databases">
        <title>Draft genome sequence of Streptomyces canus DSM 40017, type strain for the species Streptomyces canus.</title>
        <authorList>
            <person name="Ruckert C."/>
            <person name="Winkler A."/>
            <person name="Kalinowski J."/>
            <person name="Kampfer P."/>
            <person name="Glaeser S."/>
        </authorList>
    </citation>
    <scope>NUCLEOTIDE SEQUENCE [LARGE SCALE GENOMIC DNA]</scope>
    <source>
        <strain evidence="1 2">DSM 40017</strain>
    </source>
</reference>
<organism evidence="1 2">
    <name type="scientific">Streptomyces canus</name>
    <dbReference type="NCBI Taxonomy" id="58343"/>
    <lineage>
        <taxon>Bacteria</taxon>
        <taxon>Bacillati</taxon>
        <taxon>Actinomycetota</taxon>
        <taxon>Actinomycetes</taxon>
        <taxon>Kitasatosporales</taxon>
        <taxon>Streptomycetaceae</taxon>
        <taxon>Streptomyces</taxon>
        <taxon>Streptomyces aurantiacus group</taxon>
    </lineage>
</organism>
<name>A0A101RKX2_9ACTN</name>
<gene>
    <name evidence="1" type="ORF">AQJ46_48380</name>
</gene>
<protein>
    <submittedName>
        <fullName evidence="1">Uncharacterized protein</fullName>
    </submittedName>
</protein>
<dbReference type="AlphaFoldDB" id="A0A101RKX2"/>
<evidence type="ECO:0000313" key="1">
    <source>
        <dbReference type="EMBL" id="KUN57202.1"/>
    </source>
</evidence>
<sequence>MTDAELCLGLSRHLSAYQMSPERAALEQLEFAGWTLDMAFRLEGSTTSSARRVQAIGLDVGVGARNLKAVLATMEGLDWISIERDDTQKLVSITERIPTRGDLILAAPALLRAIMVTPVESAALALLRATALQPLLIDDALQAAADADGVEGDDECVESALRHLTHTGLVRRVGAADGREVLYNPNIWVQGDSIAEAALRAADARATPEVTALLQELAESPGMPEEHVTSTERKWVDFAVSQNLVQRSVVQTSDGGVERGFLFTPHLGRDPFGGNIADVSGHVRQLVGSMMYAATYAEYKLNAPEQFLRSLINRGVAGNASPIGTDYPMLEKAGVVRVVDGYGAGRYSLQLLQPEVAHDALKMLDAREGTGTESSDIAALRAQRAYVHVEKERARLALTTGIDEVEQARLIAALREVPVKRMFGGRG</sequence>